<name>A0A2J7TBQ3_METSI</name>
<evidence type="ECO:0000313" key="2">
    <source>
        <dbReference type="EMBL" id="PNG24200.1"/>
    </source>
</evidence>
<dbReference type="Proteomes" id="UP000236286">
    <property type="component" value="Unassembled WGS sequence"/>
</dbReference>
<sequence>MAGAVKIGYEGDAARSSPWQEPVSAFGFTAHAPTAQRGGLLHVDFGVELKRFKTARFLIDVDRTRCSPFATTSAETPAKAPKAIRWSANSDRL</sequence>
<evidence type="ECO:0000256" key="1">
    <source>
        <dbReference type="SAM" id="MobiDB-lite"/>
    </source>
</evidence>
<comment type="caution">
    <text evidence="2">The sequence shown here is derived from an EMBL/GenBank/DDBJ whole genome shotgun (WGS) entry which is preliminary data.</text>
</comment>
<evidence type="ECO:0000313" key="3">
    <source>
        <dbReference type="Proteomes" id="UP000236286"/>
    </source>
</evidence>
<protein>
    <submittedName>
        <fullName evidence="2">Uncharacterized protein</fullName>
    </submittedName>
</protein>
<dbReference type="EMBL" id="PDZR01000048">
    <property type="protein sequence ID" value="PNG24200.1"/>
    <property type="molecule type" value="Genomic_DNA"/>
</dbReference>
<dbReference type="AlphaFoldDB" id="A0A2J7TBQ3"/>
<feature type="region of interest" description="Disordered" evidence="1">
    <location>
        <begin position="71"/>
        <end position="93"/>
    </location>
</feature>
<gene>
    <name evidence="2" type="ORF">CR492_20020</name>
</gene>
<organism evidence="2 3">
    <name type="scientific">Methylocella silvestris</name>
    <dbReference type="NCBI Taxonomy" id="199596"/>
    <lineage>
        <taxon>Bacteria</taxon>
        <taxon>Pseudomonadati</taxon>
        <taxon>Pseudomonadota</taxon>
        <taxon>Alphaproteobacteria</taxon>
        <taxon>Hyphomicrobiales</taxon>
        <taxon>Beijerinckiaceae</taxon>
        <taxon>Methylocella</taxon>
    </lineage>
</organism>
<accession>A0A2J7TBQ3</accession>
<reference evidence="2 3" key="1">
    <citation type="submission" date="2017-10" db="EMBL/GenBank/DDBJ databases">
        <title>Genome announcement of Methylocella silvestris TVC from permafrost.</title>
        <authorList>
            <person name="Wang J."/>
            <person name="Geng K."/>
            <person name="Ul-Haque F."/>
            <person name="Crombie A.T."/>
            <person name="Street L.E."/>
            <person name="Wookey P.A."/>
            <person name="Murrell J.C."/>
            <person name="Pratscher J."/>
        </authorList>
    </citation>
    <scope>NUCLEOTIDE SEQUENCE [LARGE SCALE GENOMIC DNA]</scope>
    <source>
        <strain evidence="2 3">TVC</strain>
    </source>
</reference>
<proteinExistence type="predicted"/>